<evidence type="ECO:0000313" key="3">
    <source>
        <dbReference type="Proteomes" id="UP000241462"/>
    </source>
</evidence>
<sequence>MVRITRGMAARMEPEGDQKPEAQPEAQPESKAESQQQASTPSTAANLTVPIMVDVVQSETTTVDIAKPETDEPQPQPEPEPAAPTDASTKPVDRPKRRRIRTEKQKVRAAAYNRKKRQQSLAAIRADPLDADASSPRAGRPQSFKALQKLFLKQQHEVRQLKKQAAKSA</sequence>
<dbReference type="InParanoid" id="A0A2T3A0A1"/>
<protein>
    <submittedName>
        <fullName evidence="2">Uncharacterized protein</fullName>
    </submittedName>
</protein>
<feature type="compositionally biased region" description="Basic and acidic residues" evidence="1">
    <location>
        <begin position="12"/>
        <end position="32"/>
    </location>
</feature>
<dbReference type="Proteomes" id="UP000241462">
    <property type="component" value="Unassembled WGS sequence"/>
</dbReference>
<organism evidence="2 3">
    <name type="scientific">Coniella lustricola</name>
    <dbReference type="NCBI Taxonomy" id="2025994"/>
    <lineage>
        <taxon>Eukaryota</taxon>
        <taxon>Fungi</taxon>
        <taxon>Dikarya</taxon>
        <taxon>Ascomycota</taxon>
        <taxon>Pezizomycotina</taxon>
        <taxon>Sordariomycetes</taxon>
        <taxon>Sordariomycetidae</taxon>
        <taxon>Diaporthales</taxon>
        <taxon>Schizoparmaceae</taxon>
        <taxon>Coniella</taxon>
    </lineage>
</organism>
<reference evidence="2 3" key="1">
    <citation type="journal article" date="2018" name="Mycol. Prog.">
        <title>Coniella lustricola, a new species from submerged detritus.</title>
        <authorList>
            <person name="Raudabaugh D.B."/>
            <person name="Iturriaga T."/>
            <person name="Carver A."/>
            <person name="Mondo S."/>
            <person name="Pangilinan J."/>
            <person name="Lipzen A."/>
            <person name="He G."/>
            <person name="Amirebrahimi M."/>
            <person name="Grigoriev I.V."/>
            <person name="Miller A.N."/>
        </authorList>
    </citation>
    <scope>NUCLEOTIDE SEQUENCE [LARGE SCALE GENOMIC DNA]</scope>
    <source>
        <strain evidence="2 3">B22-T-1</strain>
    </source>
</reference>
<name>A0A2T3A0A1_9PEZI</name>
<evidence type="ECO:0000256" key="1">
    <source>
        <dbReference type="SAM" id="MobiDB-lite"/>
    </source>
</evidence>
<gene>
    <name evidence="2" type="ORF">BD289DRAFT_484956</name>
</gene>
<accession>A0A2T3A0A1</accession>
<feature type="region of interest" description="Disordered" evidence="1">
    <location>
        <begin position="1"/>
        <end position="142"/>
    </location>
</feature>
<proteinExistence type="predicted"/>
<dbReference type="AlphaFoldDB" id="A0A2T3A0A1"/>
<keyword evidence="3" id="KW-1185">Reference proteome</keyword>
<evidence type="ECO:0000313" key="2">
    <source>
        <dbReference type="EMBL" id="PSR80489.1"/>
    </source>
</evidence>
<feature type="compositionally biased region" description="Polar residues" evidence="1">
    <location>
        <begin position="33"/>
        <end position="46"/>
    </location>
</feature>
<dbReference type="EMBL" id="KZ678529">
    <property type="protein sequence ID" value="PSR80489.1"/>
    <property type="molecule type" value="Genomic_DNA"/>
</dbReference>